<evidence type="ECO:0000259" key="5">
    <source>
        <dbReference type="Pfam" id="PF05193"/>
    </source>
</evidence>
<dbReference type="InterPro" id="IPR001431">
    <property type="entry name" value="Pept_M16_Zn_BS"/>
</dbReference>
<sequence length="447" mass="48692">MATKDRSRTTTLTRKSKTRTPASGVQRTVLPGGLRVVTEHMPGVRSASVGIWVGVGSRDEQPSVAGAAHFLEHLLFKSTPTRSALEIAQVVDGIGGELNAFTSREHTCFYAHVLDEDLALAIDLVSDVVLRGRCRSSDVDVERQVVLEEISMRDDDPEDLLGDDFLTALFGDHPVGRPVIGSTESIEAMTRSQLHSFHVRRYTPQRMVVAVAGNIDHEQTVEMVRRSFAGHVHDGAEPAPRREGRLRLRTTPALSLIEHDGEQAHLSLGVRALGRHEGHRWALSVLNTAVGGGLSSRLFQEIRESRGLAYSVYSSVDTFADTGAFSVYAGCQPDNLAEVTTLIREVLAQVASNGITEAECARAKGSIRGGMVLGLEDSGSRMHRIGRAELNYGSHRSITETLKRIDAVTNEEVREVAAMLLTRPFAASVVGPYKRKRDLPAVVRGIV</sequence>
<dbReference type="GO" id="GO:0004222">
    <property type="term" value="F:metalloendopeptidase activity"/>
    <property type="evidence" value="ECO:0007669"/>
    <property type="project" value="InterPro"/>
</dbReference>
<dbReference type="InterPro" id="IPR050361">
    <property type="entry name" value="MPP/UQCRC_Complex"/>
</dbReference>
<feature type="domain" description="Peptidase M16 C-terminal" evidence="5">
    <location>
        <begin position="189"/>
        <end position="364"/>
    </location>
</feature>
<dbReference type="InterPro" id="IPR007863">
    <property type="entry name" value="Peptidase_M16_C"/>
</dbReference>
<protein>
    <submittedName>
        <fullName evidence="6">Insulinase family protein</fullName>
    </submittedName>
</protein>
<dbReference type="PROSITE" id="PS00143">
    <property type="entry name" value="INSULINASE"/>
    <property type="match status" value="1"/>
</dbReference>
<dbReference type="GO" id="GO:0046872">
    <property type="term" value="F:metal ion binding"/>
    <property type="evidence" value="ECO:0007669"/>
    <property type="project" value="InterPro"/>
</dbReference>
<comment type="similarity">
    <text evidence="1 2">Belongs to the peptidase M16 family.</text>
</comment>
<dbReference type="Proteomes" id="UP000316256">
    <property type="component" value="Unassembled WGS sequence"/>
</dbReference>
<reference evidence="6 7" key="1">
    <citation type="submission" date="2019-06" db="EMBL/GenBank/DDBJ databases">
        <title>Rhodococcus spaelei sp. nov., isolated from a cave.</title>
        <authorList>
            <person name="Lee S.D."/>
        </authorList>
    </citation>
    <scope>NUCLEOTIDE SEQUENCE [LARGE SCALE GENOMIC DNA]</scope>
    <source>
        <strain evidence="6 7">C9-5</strain>
    </source>
</reference>
<dbReference type="PANTHER" id="PTHR11851:SF49">
    <property type="entry name" value="MITOCHONDRIAL-PROCESSING PEPTIDASE SUBUNIT ALPHA"/>
    <property type="match status" value="1"/>
</dbReference>
<dbReference type="SUPFAM" id="SSF63411">
    <property type="entry name" value="LuxS/MPP-like metallohydrolase"/>
    <property type="match status" value="2"/>
</dbReference>
<proteinExistence type="inferred from homology"/>
<evidence type="ECO:0000313" key="6">
    <source>
        <dbReference type="EMBL" id="TQF66975.1"/>
    </source>
</evidence>
<dbReference type="InterPro" id="IPR011765">
    <property type="entry name" value="Pept_M16_N"/>
</dbReference>
<name>A0A541B3R6_9NOCA</name>
<dbReference type="Pfam" id="PF05193">
    <property type="entry name" value="Peptidase_M16_C"/>
    <property type="match status" value="1"/>
</dbReference>
<dbReference type="RefSeq" id="WP_142100880.1">
    <property type="nucleotide sequence ID" value="NZ_VIGH01000007.1"/>
</dbReference>
<dbReference type="Pfam" id="PF00675">
    <property type="entry name" value="Peptidase_M16"/>
    <property type="match status" value="1"/>
</dbReference>
<dbReference type="OrthoDB" id="9811314at2"/>
<evidence type="ECO:0000313" key="7">
    <source>
        <dbReference type="Proteomes" id="UP000316256"/>
    </source>
</evidence>
<dbReference type="FunFam" id="3.30.830.10:FF:000008">
    <property type="entry name" value="Mitochondrial-processing peptidase subunit beta"/>
    <property type="match status" value="1"/>
</dbReference>
<dbReference type="InterPro" id="IPR011249">
    <property type="entry name" value="Metalloenz_LuxS/M16"/>
</dbReference>
<dbReference type="EMBL" id="VIGH01000007">
    <property type="protein sequence ID" value="TQF66975.1"/>
    <property type="molecule type" value="Genomic_DNA"/>
</dbReference>
<feature type="domain" description="Peptidase M16 N-terminal" evidence="4">
    <location>
        <begin position="35"/>
        <end position="181"/>
    </location>
</feature>
<feature type="region of interest" description="Disordered" evidence="3">
    <location>
        <begin position="1"/>
        <end position="25"/>
    </location>
</feature>
<evidence type="ECO:0000256" key="2">
    <source>
        <dbReference type="RuleBase" id="RU004447"/>
    </source>
</evidence>
<organism evidence="6 7">
    <name type="scientific">Rhodococcus spelaei</name>
    <dbReference type="NCBI Taxonomy" id="2546320"/>
    <lineage>
        <taxon>Bacteria</taxon>
        <taxon>Bacillati</taxon>
        <taxon>Actinomycetota</taxon>
        <taxon>Actinomycetes</taxon>
        <taxon>Mycobacteriales</taxon>
        <taxon>Nocardiaceae</taxon>
        <taxon>Rhodococcus</taxon>
    </lineage>
</organism>
<evidence type="ECO:0000256" key="3">
    <source>
        <dbReference type="SAM" id="MobiDB-lite"/>
    </source>
</evidence>
<dbReference type="AlphaFoldDB" id="A0A541B3R6"/>
<dbReference type="GO" id="GO:0006508">
    <property type="term" value="P:proteolysis"/>
    <property type="evidence" value="ECO:0007669"/>
    <property type="project" value="InterPro"/>
</dbReference>
<keyword evidence="7" id="KW-1185">Reference proteome</keyword>
<gene>
    <name evidence="6" type="ORF">FK531_15420</name>
</gene>
<dbReference type="Gene3D" id="3.30.830.10">
    <property type="entry name" value="Metalloenzyme, LuxS/M16 peptidase-like"/>
    <property type="match status" value="2"/>
</dbReference>
<evidence type="ECO:0000259" key="4">
    <source>
        <dbReference type="Pfam" id="PF00675"/>
    </source>
</evidence>
<accession>A0A541B3R6</accession>
<comment type="caution">
    <text evidence="6">The sequence shown here is derived from an EMBL/GenBank/DDBJ whole genome shotgun (WGS) entry which is preliminary data.</text>
</comment>
<evidence type="ECO:0000256" key="1">
    <source>
        <dbReference type="ARBA" id="ARBA00007261"/>
    </source>
</evidence>
<dbReference type="PANTHER" id="PTHR11851">
    <property type="entry name" value="METALLOPROTEASE"/>
    <property type="match status" value="1"/>
</dbReference>